<sequence>MPYLVRSQRALLGRMVRHLLGEGITQFLDLGSGIPTRDHVHEVVQSVDPSGKVVYVDIDPHVVAVGRDVLAGNDNATIVQADFRDHDAVFATPEVARLIDPEQPLAILMIEAFVHISDEDGPAGIVSGYRDRVSTGSYLAISHCSENEDLLAAYQMFERMALGAPPIVNLRSREELTSYFARLDLIEPGVVPIHLWRPESDDEVDRNPDQVQMHAGMGRKL</sequence>
<dbReference type="Pfam" id="PF04672">
    <property type="entry name" value="Methyltransf_19"/>
    <property type="match status" value="1"/>
</dbReference>
<dbReference type="Proteomes" id="UP000199494">
    <property type="component" value="Unassembled WGS sequence"/>
</dbReference>
<evidence type="ECO:0000313" key="2">
    <source>
        <dbReference type="Proteomes" id="UP000199494"/>
    </source>
</evidence>
<dbReference type="EMBL" id="FMZE01000002">
    <property type="protein sequence ID" value="SDC45935.1"/>
    <property type="molecule type" value="Genomic_DNA"/>
</dbReference>
<dbReference type="Gene3D" id="3.40.50.150">
    <property type="entry name" value="Vaccinia Virus protein VP39"/>
    <property type="match status" value="1"/>
</dbReference>
<dbReference type="SUPFAM" id="SSF53335">
    <property type="entry name" value="S-adenosyl-L-methionine-dependent methyltransferases"/>
    <property type="match status" value="1"/>
</dbReference>
<dbReference type="InterPro" id="IPR006764">
    <property type="entry name" value="SAM_dep_MeTrfase_SAV2177_type"/>
</dbReference>
<reference evidence="1 2" key="1">
    <citation type="submission" date="2016-10" db="EMBL/GenBank/DDBJ databases">
        <authorList>
            <person name="de Groot N.N."/>
        </authorList>
    </citation>
    <scope>NUCLEOTIDE SEQUENCE [LARGE SCALE GENOMIC DNA]</scope>
    <source>
        <strain evidence="1 2">CGMCC 4.5506</strain>
    </source>
</reference>
<name>A0A1G6LT55_9PSEU</name>
<keyword evidence="1" id="KW-0489">Methyltransferase</keyword>
<protein>
    <submittedName>
        <fullName evidence="1">S-adenosyl methyltransferase</fullName>
    </submittedName>
</protein>
<dbReference type="GO" id="GO:0008168">
    <property type="term" value="F:methyltransferase activity"/>
    <property type="evidence" value="ECO:0007669"/>
    <property type="project" value="UniProtKB-KW"/>
</dbReference>
<dbReference type="STRING" id="530584.SAMN05421630_102189"/>
<evidence type="ECO:0000313" key="1">
    <source>
        <dbReference type="EMBL" id="SDC45935.1"/>
    </source>
</evidence>
<keyword evidence="2" id="KW-1185">Reference proteome</keyword>
<dbReference type="InterPro" id="IPR029063">
    <property type="entry name" value="SAM-dependent_MTases_sf"/>
</dbReference>
<dbReference type="GO" id="GO:0032259">
    <property type="term" value="P:methylation"/>
    <property type="evidence" value="ECO:0007669"/>
    <property type="project" value="UniProtKB-KW"/>
</dbReference>
<organism evidence="1 2">
    <name type="scientific">Prauserella marina</name>
    <dbReference type="NCBI Taxonomy" id="530584"/>
    <lineage>
        <taxon>Bacteria</taxon>
        <taxon>Bacillati</taxon>
        <taxon>Actinomycetota</taxon>
        <taxon>Actinomycetes</taxon>
        <taxon>Pseudonocardiales</taxon>
        <taxon>Pseudonocardiaceae</taxon>
        <taxon>Prauserella</taxon>
    </lineage>
</organism>
<gene>
    <name evidence="1" type="ORF">SAMN05421630_102189</name>
</gene>
<keyword evidence="1" id="KW-0808">Transferase</keyword>
<proteinExistence type="predicted"/>
<dbReference type="RefSeq" id="WP_256327940.1">
    <property type="nucleotide sequence ID" value="NZ_FMZE01000002.1"/>
</dbReference>
<dbReference type="AlphaFoldDB" id="A0A1G6LT55"/>
<accession>A0A1G6LT55</accession>